<dbReference type="Proteomes" id="UP000765509">
    <property type="component" value="Unassembled WGS sequence"/>
</dbReference>
<keyword evidence="2" id="KW-0812">Transmembrane</keyword>
<sequence>MSQPLALCTCETCISNVFTEADGTTIHGKLLTQRSKRRHHQRRLSSLDCNGSSLSNPPSRDPTSHANKVEDDDETSTSSSFDTSDSSHNEINSTPLLCMITIFITWLHLFCNLSKERCQRARNFLLRILEQRRKNENCPLALPQDPRTLIKVAVPSFDLRRIPYCPTCYCLYSTNHLPSNCTYRETPQCNPCNTPLFTQ</sequence>
<evidence type="ECO:0000256" key="2">
    <source>
        <dbReference type="SAM" id="Phobius"/>
    </source>
</evidence>
<keyword evidence="2" id="KW-1133">Transmembrane helix</keyword>
<accession>A0A9Q3DIQ5</accession>
<protein>
    <submittedName>
        <fullName evidence="3">Uncharacterized protein</fullName>
    </submittedName>
</protein>
<comment type="caution">
    <text evidence="3">The sequence shown here is derived from an EMBL/GenBank/DDBJ whole genome shotgun (WGS) entry which is preliminary data.</text>
</comment>
<dbReference type="AlphaFoldDB" id="A0A9Q3DIQ5"/>
<keyword evidence="2" id="KW-0472">Membrane</keyword>
<feature type="region of interest" description="Disordered" evidence="1">
    <location>
        <begin position="32"/>
        <end position="88"/>
    </location>
</feature>
<keyword evidence="4" id="KW-1185">Reference proteome</keyword>
<proteinExistence type="predicted"/>
<feature type="compositionally biased region" description="Basic residues" evidence="1">
    <location>
        <begin position="34"/>
        <end position="43"/>
    </location>
</feature>
<evidence type="ECO:0000313" key="4">
    <source>
        <dbReference type="Proteomes" id="UP000765509"/>
    </source>
</evidence>
<gene>
    <name evidence="3" type="ORF">O181_040901</name>
</gene>
<dbReference type="EMBL" id="AVOT02016196">
    <property type="protein sequence ID" value="MBW0501186.1"/>
    <property type="molecule type" value="Genomic_DNA"/>
</dbReference>
<reference evidence="3" key="1">
    <citation type="submission" date="2021-03" db="EMBL/GenBank/DDBJ databases">
        <title>Draft genome sequence of rust myrtle Austropuccinia psidii MF-1, a brazilian biotype.</title>
        <authorList>
            <person name="Quecine M.C."/>
            <person name="Pachon D.M.R."/>
            <person name="Bonatelli M.L."/>
            <person name="Correr F.H."/>
            <person name="Franceschini L.M."/>
            <person name="Leite T.F."/>
            <person name="Margarido G.R.A."/>
            <person name="Almeida C.A."/>
            <person name="Ferrarezi J.A."/>
            <person name="Labate C.A."/>
        </authorList>
    </citation>
    <scope>NUCLEOTIDE SEQUENCE</scope>
    <source>
        <strain evidence="3">MF-1</strain>
    </source>
</reference>
<organism evidence="3 4">
    <name type="scientific">Austropuccinia psidii MF-1</name>
    <dbReference type="NCBI Taxonomy" id="1389203"/>
    <lineage>
        <taxon>Eukaryota</taxon>
        <taxon>Fungi</taxon>
        <taxon>Dikarya</taxon>
        <taxon>Basidiomycota</taxon>
        <taxon>Pucciniomycotina</taxon>
        <taxon>Pucciniomycetes</taxon>
        <taxon>Pucciniales</taxon>
        <taxon>Sphaerophragmiaceae</taxon>
        <taxon>Austropuccinia</taxon>
    </lineage>
</organism>
<name>A0A9Q3DIQ5_9BASI</name>
<evidence type="ECO:0000256" key="1">
    <source>
        <dbReference type="SAM" id="MobiDB-lite"/>
    </source>
</evidence>
<feature type="compositionally biased region" description="Polar residues" evidence="1">
    <location>
        <begin position="47"/>
        <end position="58"/>
    </location>
</feature>
<evidence type="ECO:0000313" key="3">
    <source>
        <dbReference type="EMBL" id="MBW0501186.1"/>
    </source>
</evidence>
<feature type="transmembrane region" description="Helical" evidence="2">
    <location>
        <begin position="94"/>
        <end position="113"/>
    </location>
</feature>
<feature type="compositionally biased region" description="Low complexity" evidence="1">
    <location>
        <begin position="76"/>
        <end position="86"/>
    </location>
</feature>